<dbReference type="SUPFAM" id="SSF56784">
    <property type="entry name" value="HAD-like"/>
    <property type="match status" value="1"/>
</dbReference>
<dbReference type="EMBL" id="JBEPMU010000001">
    <property type="protein sequence ID" value="MET3651005.1"/>
    <property type="molecule type" value="Genomic_DNA"/>
</dbReference>
<evidence type="ECO:0000256" key="1">
    <source>
        <dbReference type="ARBA" id="ARBA00004127"/>
    </source>
</evidence>
<dbReference type="PRINTS" id="PR00119">
    <property type="entry name" value="CATATPASE"/>
</dbReference>
<dbReference type="Gene3D" id="3.40.50.1000">
    <property type="entry name" value="HAD superfamily/HAD-like"/>
    <property type="match status" value="1"/>
</dbReference>
<evidence type="ECO:0000256" key="10">
    <source>
        <dbReference type="RuleBase" id="RU362081"/>
    </source>
</evidence>
<dbReference type="InterPro" id="IPR008250">
    <property type="entry name" value="ATPase_P-typ_transduc_dom_A_sf"/>
</dbReference>
<feature type="transmembrane region" description="Helical" evidence="10">
    <location>
        <begin position="382"/>
        <end position="405"/>
    </location>
</feature>
<dbReference type="InterPro" id="IPR059000">
    <property type="entry name" value="ATPase_P-type_domA"/>
</dbReference>
<dbReference type="SUPFAM" id="SSF81660">
    <property type="entry name" value="Metal cation-transporting ATPase, ATP-binding domain N"/>
    <property type="match status" value="1"/>
</dbReference>
<proteinExistence type="inferred from homology"/>
<dbReference type="NCBIfam" id="TIGR01494">
    <property type="entry name" value="ATPase_P-type"/>
    <property type="match status" value="1"/>
</dbReference>
<dbReference type="InterPro" id="IPR009078">
    <property type="entry name" value="Ferritin-like_SF"/>
</dbReference>
<comment type="similarity">
    <text evidence="2 10">Belongs to the cation transport ATPase (P-type) (TC 3.A.3) family. Type IB subfamily.</text>
</comment>
<dbReference type="PRINTS" id="PR00943">
    <property type="entry name" value="CUATPASE"/>
</dbReference>
<keyword evidence="10" id="KW-1003">Cell membrane</keyword>
<evidence type="ECO:0000256" key="8">
    <source>
        <dbReference type="ARBA" id="ARBA00022989"/>
    </source>
</evidence>
<feature type="transmembrane region" description="Helical" evidence="10">
    <location>
        <begin position="699"/>
        <end position="721"/>
    </location>
</feature>
<dbReference type="SFLD" id="SFLDS00003">
    <property type="entry name" value="Haloacid_Dehalogenase"/>
    <property type="match status" value="1"/>
</dbReference>
<feature type="domain" description="Heavy metal binding" evidence="13">
    <location>
        <begin position="52"/>
        <end position="78"/>
    </location>
</feature>
<organism evidence="14 15">
    <name type="scientific">Dyella japonica</name>
    <dbReference type="NCBI Taxonomy" id="231455"/>
    <lineage>
        <taxon>Bacteria</taxon>
        <taxon>Pseudomonadati</taxon>
        <taxon>Pseudomonadota</taxon>
        <taxon>Gammaproteobacteria</taxon>
        <taxon>Lysobacterales</taxon>
        <taxon>Rhodanobacteraceae</taxon>
        <taxon>Dyella</taxon>
    </lineage>
</organism>
<evidence type="ECO:0000313" key="14">
    <source>
        <dbReference type="EMBL" id="MET3651005.1"/>
    </source>
</evidence>
<dbReference type="NCBIfam" id="TIGR01525">
    <property type="entry name" value="ATPase-IB_hvy"/>
    <property type="match status" value="1"/>
</dbReference>
<comment type="subcellular location">
    <subcellularLocation>
        <location evidence="10">Cell membrane</location>
    </subcellularLocation>
    <subcellularLocation>
        <location evidence="1">Endomembrane system</location>
        <topology evidence="1">Multi-pass membrane protein</topology>
    </subcellularLocation>
</comment>
<dbReference type="InterPro" id="IPR012348">
    <property type="entry name" value="RNR-like"/>
</dbReference>
<feature type="transmembrane region" description="Helical" evidence="10">
    <location>
        <begin position="97"/>
        <end position="117"/>
    </location>
</feature>
<feature type="transmembrane region" description="Helical" evidence="10">
    <location>
        <begin position="129"/>
        <end position="150"/>
    </location>
</feature>
<evidence type="ECO:0000256" key="9">
    <source>
        <dbReference type="ARBA" id="ARBA00023136"/>
    </source>
</evidence>
<dbReference type="PROSITE" id="PS00154">
    <property type="entry name" value="ATPASE_E1_E2"/>
    <property type="match status" value="1"/>
</dbReference>
<keyword evidence="5 10" id="KW-0547">Nucleotide-binding</keyword>
<dbReference type="CDD" id="cd02094">
    <property type="entry name" value="P-type_ATPase_Cu-like"/>
    <property type="match status" value="1"/>
</dbReference>
<sequence length="751" mass="79087">MSVDPAHARHQAEHHGETFYFCAQRCKEKFLAEPARYLQPSAEPAPVIDGAVYTCPMHPEVQQIGPGHCPKCGMALEPMMPSLDDDDHELRAMSRRFWTLAALTLPVFLLAMGPHLFGWHVPSPWDGIAAWSEALLSTVVVLWGGAPFFARGWHSLKPWSPNMYTLIALGTGVAWLYSVVAFVAPSLFPAGFHDMHGRVGVYFESAAVIVTLVTLGDFLELRARRRTGAALKALLGLAPRTAHRVEADGTEHDVPLEAVHAGDTLRVRPGEKVPVDGVVLDGSSHVDEAMLTGEPIPVSKFSGERVTGGTVNQDGALLMRAERVGADTMLSQIVALVAQAQRSKAPLQRVADRVAAWFVPAVVAVAVLAFALWAWLGPEPRLAYALVAAVSVLIIACPCALGLATPISIMVASGRAAQNGVLFRDAAAIESLRAIDTLVVDKTGTLTEGKPVLKAVVSLGEMPRPALLGMAAALERLSEHPLARAIVHGAEAEGIAVPQAAQFRTVTGAGVEGEVDGHAVTLGNHRLLSNACVPLDDEVMARADAMRGEGATVMFLTVDGALEGLIAVADRIKPSTPQALSDLRAQGLRIVMLTGDNLAAAGAVASALDIDEVHADVSPAEKAEVIQRLQAQGHRVAMAGDGINDAPALAVANVGIAMGGGTDIAMESAQVTLVKGELSAIVRALTLSRATVRNIRQNLFFAFVYNAVGVPLAAGLLYPWLGVMLSPMVAALAMSLSSVSVVGNALRLRGA</sequence>
<evidence type="ECO:0000256" key="7">
    <source>
        <dbReference type="ARBA" id="ARBA00022967"/>
    </source>
</evidence>
<evidence type="ECO:0000313" key="15">
    <source>
        <dbReference type="Proteomes" id="UP001549184"/>
    </source>
</evidence>
<dbReference type="InterPro" id="IPR027256">
    <property type="entry name" value="P-typ_ATPase_IB"/>
</dbReference>
<dbReference type="InterPro" id="IPR007029">
    <property type="entry name" value="YHS_dom"/>
</dbReference>
<feature type="transmembrane region" description="Helical" evidence="10">
    <location>
        <begin position="727"/>
        <end position="746"/>
    </location>
</feature>
<dbReference type="InterPro" id="IPR036412">
    <property type="entry name" value="HAD-like_sf"/>
</dbReference>
<dbReference type="InterPro" id="IPR023299">
    <property type="entry name" value="ATPase_P-typ_cyto_dom_N"/>
</dbReference>
<keyword evidence="7" id="KW-1278">Translocase</keyword>
<keyword evidence="3 10" id="KW-0812">Transmembrane</keyword>
<protein>
    <submittedName>
        <fullName evidence="14">Cu+-exporting ATPase</fullName>
    </submittedName>
</protein>
<evidence type="ECO:0000256" key="3">
    <source>
        <dbReference type="ARBA" id="ARBA00022692"/>
    </source>
</evidence>
<dbReference type="Proteomes" id="UP001549184">
    <property type="component" value="Unassembled WGS sequence"/>
</dbReference>
<dbReference type="PANTHER" id="PTHR43520">
    <property type="entry name" value="ATP7, ISOFORM B"/>
    <property type="match status" value="1"/>
</dbReference>
<dbReference type="PANTHER" id="PTHR43520:SF8">
    <property type="entry name" value="P-TYPE CU(+) TRANSPORTER"/>
    <property type="match status" value="1"/>
</dbReference>
<dbReference type="InterPro" id="IPR023298">
    <property type="entry name" value="ATPase_P-typ_TM_dom_sf"/>
</dbReference>
<evidence type="ECO:0000259" key="12">
    <source>
        <dbReference type="Pfam" id="PF04945"/>
    </source>
</evidence>
<comment type="caution">
    <text evidence="14">The sequence shown here is derived from an EMBL/GenBank/DDBJ whole genome shotgun (WGS) entry which is preliminary data.</text>
</comment>
<dbReference type="SFLD" id="SFLDF00027">
    <property type="entry name" value="p-type_atpase"/>
    <property type="match status" value="1"/>
</dbReference>
<dbReference type="Gene3D" id="2.70.150.10">
    <property type="entry name" value="Calcium-transporting ATPase, cytoplasmic transduction domain A"/>
    <property type="match status" value="1"/>
</dbReference>
<feature type="transmembrane region" description="Helical" evidence="10">
    <location>
        <begin position="354"/>
        <end position="376"/>
    </location>
</feature>
<evidence type="ECO:0000256" key="5">
    <source>
        <dbReference type="ARBA" id="ARBA00022741"/>
    </source>
</evidence>
<dbReference type="Gene3D" id="3.40.1110.10">
    <property type="entry name" value="Calcium-transporting ATPase, cytoplasmic domain N"/>
    <property type="match status" value="1"/>
</dbReference>
<evidence type="ECO:0000256" key="2">
    <source>
        <dbReference type="ARBA" id="ARBA00006024"/>
    </source>
</evidence>
<evidence type="ECO:0000256" key="6">
    <source>
        <dbReference type="ARBA" id="ARBA00022840"/>
    </source>
</evidence>
<evidence type="ECO:0000256" key="4">
    <source>
        <dbReference type="ARBA" id="ARBA00022723"/>
    </source>
</evidence>
<dbReference type="Pfam" id="PF00702">
    <property type="entry name" value="Hydrolase"/>
    <property type="match status" value="1"/>
</dbReference>
<keyword evidence="4 10" id="KW-0479">Metal-binding</keyword>
<evidence type="ECO:0000259" key="13">
    <source>
        <dbReference type="Pfam" id="PF19335"/>
    </source>
</evidence>
<keyword evidence="8 10" id="KW-1133">Transmembrane helix</keyword>
<dbReference type="SFLD" id="SFLDG00002">
    <property type="entry name" value="C1.7:_P-type_atpase_like"/>
    <property type="match status" value="1"/>
</dbReference>
<evidence type="ECO:0000259" key="11">
    <source>
        <dbReference type="Pfam" id="PF00122"/>
    </source>
</evidence>
<gene>
    <name evidence="14" type="ORF">ABIC75_000707</name>
</gene>
<dbReference type="SUPFAM" id="SSF47240">
    <property type="entry name" value="Ferritin-like"/>
    <property type="match status" value="1"/>
</dbReference>
<dbReference type="InterPro" id="IPR045800">
    <property type="entry name" value="HMBD"/>
</dbReference>
<dbReference type="NCBIfam" id="TIGR01511">
    <property type="entry name" value="ATPase-IB1_Cu"/>
    <property type="match status" value="1"/>
</dbReference>
<keyword evidence="9 10" id="KW-0472">Membrane</keyword>
<accession>A0ABV2JQ90</accession>
<feature type="transmembrane region" description="Helical" evidence="10">
    <location>
        <begin position="162"/>
        <end position="188"/>
    </location>
</feature>
<keyword evidence="15" id="KW-1185">Reference proteome</keyword>
<dbReference type="InterPro" id="IPR018303">
    <property type="entry name" value="ATPase_P-typ_P_site"/>
</dbReference>
<dbReference type="Pfam" id="PF19335">
    <property type="entry name" value="HMBD"/>
    <property type="match status" value="1"/>
</dbReference>
<dbReference type="Pfam" id="PF04945">
    <property type="entry name" value="YHS"/>
    <property type="match status" value="1"/>
</dbReference>
<dbReference type="Pfam" id="PF00122">
    <property type="entry name" value="E1-E2_ATPase"/>
    <property type="match status" value="1"/>
</dbReference>
<dbReference type="SUPFAM" id="SSF81653">
    <property type="entry name" value="Calcium ATPase, transduction domain A"/>
    <property type="match status" value="1"/>
</dbReference>
<dbReference type="SUPFAM" id="SSF81665">
    <property type="entry name" value="Calcium ATPase, transmembrane domain M"/>
    <property type="match status" value="1"/>
</dbReference>
<dbReference type="Gene3D" id="1.10.620.20">
    <property type="entry name" value="Ribonucleotide Reductase, subunit A"/>
    <property type="match status" value="1"/>
</dbReference>
<feature type="transmembrane region" description="Helical" evidence="10">
    <location>
        <begin position="200"/>
        <end position="219"/>
    </location>
</feature>
<name>A0ABV2JQ90_9GAMM</name>
<feature type="domain" description="YHS" evidence="12">
    <location>
        <begin position="1"/>
        <end position="40"/>
    </location>
</feature>
<dbReference type="InterPro" id="IPR023214">
    <property type="entry name" value="HAD_sf"/>
</dbReference>
<dbReference type="InterPro" id="IPR001757">
    <property type="entry name" value="P_typ_ATPase"/>
</dbReference>
<reference evidence="14 15" key="1">
    <citation type="submission" date="2024-06" db="EMBL/GenBank/DDBJ databases">
        <title>Sorghum-associated microbial communities from plants grown in Nebraska, USA.</title>
        <authorList>
            <person name="Schachtman D."/>
        </authorList>
    </citation>
    <scope>NUCLEOTIDE SEQUENCE [LARGE SCALE GENOMIC DNA]</scope>
    <source>
        <strain evidence="14 15">1073</strain>
    </source>
</reference>
<feature type="domain" description="P-type ATPase A" evidence="11">
    <location>
        <begin position="237"/>
        <end position="337"/>
    </location>
</feature>
<keyword evidence="6 10" id="KW-0067">ATP-binding</keyword>
<dbReference type="InterPro" id="IPR044492">
    <property type="entry name" value="P_typ_ATPase_HD_dom"/>
</dbReference>